<feature type="transmembrane region" description="Helical" evidence="1">
    <location>
        <begin position="12"/>
        <end position="32"/>
    </location>
</feature>
<reference evidence="2 3" key="1">
    <citation type="submission" date="2021-06" db="EMBL/GenBank/DDBJ databases">
        <authorList>
            <person name="Sun Q."/>
            <person name="Li D."/>
        </authorList>
    </citation>
    <scope>NUCLEOTIDE SEQUENCE [LARGE SCALE GENOMIC DNA]</scope>
    <source>
        <strain evidence="2 3">MSJ-1</strain>
    </source>
</reference>
<evidence type="ECO:0000313" key="3">
    <source>
        <dbReference type="Proteomes" id="UP000783742"/>
    </source>
</evidence>
<evidence type="ECO:0000256" key="1">
    <source>
        <dbReference type="SAM" id="Phobius"/>
    </source>
</evidence>
<keyword evidence="3" id="KW-1185">Reference proteome</keyword>
<dbReference type="CDD" id="cd06550">
    <property type="entry name" value="TM_ABC_iron-siderophores_like"/>
    <property type="match status" value="1"/>
</dbReference>
<dbReference type="RefSeq" id="WP_216548718.1">
    <property type="nucleotide sequence ID" value="NZ_JAHLQO010000002.1"/>
</dbReference>
<evidence type="ECO:0000313" key="2">
    <source>
        <dbReference type="EMBL" id="MBU5668876.1"/>
    </source>
</evidence>
<gene>
    <name evidence="2" type="ORF">KQI68_03375</name>
</gene>
<feature type="transmembrane region" description="Helical" evidence="1">
    <location>
        <begin position="248"/>
        <end position="273"/>
    </location>
</feature>
<dbReference type="PANTHER" id="PTHR30472:SF70">
    <property type="entry name" value="MOLYBDATE IMPORT SYSTEM PERMEASE PROTEIN MOLB"/>
    <property type="match status" value="1"/>
</dbReference>
<proteinExistence type="predicted"/>
<comment type="caution">
    <text evidence="2">The sequence shown here is derived from an EMBL/GenBank/DDBJ whole genome shotgun (WGS) entry which is preliminary data.</text>
</comment>
<dbReference type="PANTHER" id="PTHR30472">
    <property type="entry name" value="FERRIC ENTEROBACTIN TRANSPORT SYSTEM PERMEASE PROTEIN"/>
    <property type="match status" value="1"/>
</dbReference>
<dbReference type="InterPro" id="IPR000522">
    <property type="entry name" value="ABC_transptr_permease_BtuC"/>
</dbReference>
<dbReference type="EMBL" id="JAHLQO010000002">
    <property type="protein sequence ID" value="MBU5668876.1"/>
    <property type="molecule type" value="Genomic_DNA"/>
</dbReference>
<feature type="transmembrane region" description="Helical" evidence="1">
    <location>
        <begin position="285"/>
        <end position="303"/>
    </location>
</feature>
<feature type="transmembrane region" description="Helical" evidence="1">
    <location>
        <begin position="114"/>
        <end position="141"/>
    </location>
</feature>
<sequence length="341" mass="37413">MIKNYCVKNGKIHFYVYIILIILPILAALAAVNMGRMEINFKDTIEFFSNLIRNREIDPIMESVILKLRLPRIITAIIVGSGLTVAGITFQSLFSNPLATPDVLGVSSASSLGAIIAILLNLNSFGIQLIALITGLLSIFITIRIIKREESSIIMLVLVGIIISSLSNAFSSLLKYMADPMDKLPQITYWLMGSFGRASYKNLLLAGPIILISSILIYKMRWRLNILSLSEDEIKSLGIDIRKTRFTFILLSTIITASAVSICGQIGWIGLIIPHLARMFVGANNVYTLPFGLSLGASFMVLIEALSRTVSVIELPISILTAIIGAPIFILLLRRTGGSFH</sequence>
<accession>A0ABS6FFY4</accession>
<feature type="transmembrane region" description="Helical" evidence="1">
    <location>
        <begin position="198"/>
        <end position="218"/>
    </location>
</feature>
<dbReference type="Pfam" id="PF01032">
    <property type="entry name" value="FecCD"/>
    <property type="match status" value="1"/>
</dbReference>
<protein>
    <submittedName>
        <fullName evidence="2">Iron ABC transporter permease</fullName>
    </submittedName>
</protein>
<feature type="transmembrane region" description="Helical" evidence="1">
    <location>
        <begin position="73"/>
        <end position="94"/>
    </location>
</feature>
<feature type="transmembrane region" description="Helical" evidence="1">
    <location>
        <begin position="153"/>
        <end position="178"/>
    </location>
</feature>
<keyword evidence="1" id="KW-1133">Transmembrane helix</keyword>
<keyword evidence="1" id="KW-0472">Membrane</keyword>
<keyword evidence="1" id="KW-0812">Transmembrane</keyword>
<dbReference type="Proteomes" id="UP000783742">
    <property type="component" value="Unassembled WGS sequence"/>
</dbReference>
<feature type="transmembrane region" description="Helical" evidence="1">
    <location>
        <begin position="315"/>
        <end position="333"/>
    </location>
</feature>
<organism evidence="2 3">
    <name type="scientific">Peptoniphilus ovalis</name>
    <dbReference type="NCBI Taxonomy" id="2841503"/>
    <lineage>
        <taxon>Bacteria</taxon>
        <taxon>Bacillati</taxon>
        <taxon>Bacillota</taxon>
        <taxon>Tissierellia</taxon>
        <taxon>Tissierellales</taxon>
        <taxon>Peptoniphilaceae</taxon>
        <taxon>Peptoniphilus</taxon>
    </lineage>
</organism>
<name>A0ABS6FFY4_9FIRM</name>